<protein>
    <recommendedName>
        <fullName evidence="5">Osmotically-inducible protein Y</fullName>
    </recommendedName>
</protein>
<evidence type="ECO:0000256" key="3">
    <source>
        <dbReference type="ARBA" id="ARBA00022737"/>
    </source>
</evidence>
<dbReference type="GO" id="GO:0042597">
    <property type="term" value="C:periplasmic space"/>
    <property type="evidence" value="ECO:0007669"/>
    <property type="project" value="UniProtKB-SubCell"/>
</dbReference>
<comment type="subcellular location">
    <subcellularLocation>
        <location evidence="1">Periplasm</location>
    </subcellularLocation>
</comment>
<dbReference type="InterPro" id="IPR007055">
    <property type="entry name" value="BON_dom"/>
</dbReference>
<dbReference type="PANTHER" id="PTHR34606">
    <property type="entry name" value="BON DOMAIN-CONTAINING PROTEIN"/>
    <property type="match status" value="1"/>
</dbReference>
<proteinExistence type="predicted"/>
<evidence type="ECO:0000256" key="1">
    <source>
        <dbReference type="ARBA" id="ARBA00004418"/>
    </source>
</evidence>
<dbReference type="AlphaFoldDB" id="A0A2T5MCK3"/>
<dbReference type="PANTHER" id="PTHR34606:SF16">
    <property type="entry name" value="BON DOMAIN-CONTAINING PROTEIN"/>
    <property type="match status" value="1"/>
</dbReference>
<keyword evidence="2 6" id="KW-0732">Signal</keyword>
<dbReference type="PROSITE" id="PS50914">
    <property type="entry name" value="BON"/>
    <property type="match status" value="1"/>
</dbReference>
<dbReference type="Gene3D" id="3.30.1340.30">
    <property type="match status" value="1"/>
</dbReference>
<evidence type="ECO:0000313" key="8">
    <source>
        <dbReference type="EMBL" id="PTU30291.1"/>
    </source>
</evidence>
<evidence type="ECO:0000259" key="7">
    <source>
        <dbReference type="PROSITE" id="PS50914"/>
    </source>
</evidence>
<accession>A0A2T5MCK3</accession>
<dbReference type="PROSITE" id="PS51257">
    <property type="entry name" value="PROKAR_LIPOPROTEIN"/>
    <property type="match status" value="1"/>
</dbReference>
<dbReference type="SMART" id="SM00749">
    <property type="entry name" value="BON"/>
    <property type="match status" value="1"/>
</dbReference>
<reference evidence="8 9" key="1">
    <citation type="submission" date="2018-04" db="EMBL/GenBank/DDBJ databases">
        <title>Novel species isolated from glacier.</title>
        <authorList>
            <person name="Liu Q."/>
            <person name="Xin Y.-H."/>
        </authorList>
    </citation>
    <scope>NUCLEOTIDE SEQUENCE [LARGE SCALE GENOMIC DNA]</scope>
    <source>
        <strain evidence="8 9">GT1R17</strain>
    </source>
</reference>
<name>A0A2T5MCK3_9GAMM</name>
<evidence type="ECO:0000256" key="2">
    <source>
        <dbReference type="ARBA" id="ARBA00022729"/>
    </source>
</evidence>
<dbReference type="Proteomes" id="UP000244248">
    <property type="component" value="Unassembled WGS sequence"/>
</dbReference>
<evidence type="ECO:0000256" key="5">
    <source>
        <dbReference type="ARBA" id="ARBA00070588"/>
    </source>
</evidence>
<gene>
    <name evidence="8" type="ORF">CJD38_15205</name>
</gene>
<keyword evidence="4" id="KW-0574">Periplasm</keyword>
<comment type="caution">
    <text evidence="8">The sequence shown here is derived from an EMBL/GenBank/DDBJ whole genome shotgun (WGS) entry which is preliminary data.</text>
</comment>
<feature type="signal peptide" evidence="6">
    <location>
        <begin position="1"/>
        <end position="23"/>
    </location>
</feature>
<dbReference type="InterPro" id="IPR014004">
    <property type="entry name" value="Transpt-assoc_nodulatn_dom_bac"/>
</dbReference>
<keyword evidence="3" id="KW-0677">Repeat</keyword>
<dbReference type="OrthoDB" id="7360581at2"/>
<dbReference type="RefSeq" id="WP_107941234.1">
    <property type="nucleotide sequence ID" value="NZ_QANS01000006.1"/>
</dbReference>
<sequence length="105" mass="10923">MNLKTISIAVMLASSAFFVGGCASNGHPHTAGEVVDDAAITTKVKAALLAEKDVNSMAIEVKTFNGTVQLSGFVDSQWQIAKAGQVTAAIGGVQNVRNDLIHKPK</sequence>
<evidence type="ECO:0000256" key="4">
    <source>
        <dbReference type="ARBA" id="ARBA00022764"/>
    </source>
</evidence>
<evidence type="ECO:0000313" key="9">
    <source>
        <dbReference type="Proteomes" id="UP000244248"/>
    </source>
</evidence>
<organism evidence="8 9">
    <name type="scientific">Stenotrophobium rhamnosiphilum</name>
    <dbReference type="NCBI Taxonomy" id="2029166"/>
    <lineage>
        <taxon>Bacteria</taxon>
        <taxon>Pseudomonadati</taxon>
        <taxon>Pseudomonadota</taxon>
        <taxon>Gammaproteobacteria</taxon>
        <taxon>Nevskiales</taxon>
        <taxon>Nevskiaceae</taxon>
        <taxon>Stenotrophobium</taxon>
    </lineage>
</organism>
<dbReference type="FunFam" id="3.30.1340.30:FF:000001">
    <property type="entry name" value="Molecular chaperone OsmY"/>
    <property type="match status" value="1"/>
</dbReference>
<evidence type="ECO:0000256" key="6">
    <source>
        <dbReference type="SAM" id="SignalP"/>
    </source>
</evidence>
<feature type="domain" description="BON" evidence="7">
    <location>
        <begin position="36"/>
        <end position="104"/>
    </location>
</feature>
<keyword evidence="9" id="KW-1185">Reference proteome</keyword>
<dbReference type="Pfam" id="PF04972">
    <property type="entry name" value="BON"/>
    <property type="match status" value="1"/>
</dbReference>
<dbReference type="InterPro" id="IPR051686">
    <property type="entry name" value="Lipoprotein_DolP"/>
</dbReference>
<feature type="chain" id="PRO_5015394857" description="Osmotically-inducible protein Y" evidence="6">
    <location>
        <begin position="24"/>
        <end position="105"/>
    </location>
</feature>
<dbReference type="EMBL" id="QANS01000006">
    <property type="protein sequence ID" value="PTU30291.1"/>
    <property type="molecule type" value="Genomic_DNA"/>
</dbReference>